<dbReference type="InterPro" id="IPR050155">
    <property type="entry name" value="HAD-like_hydrolase_sf"/>
</dbReference>
<accession>A0A9D9NS55</accession>
<dbReference type="NCBIfam" id="TIGR01549">
    <property type="entry name" value="HAD-SF-IA-v1"/>
    <property type="match status" value="1"/>
</dbReference>
<dbReference type="InterPro" id="IPR023214">
    <property type="entry name" value="HAD_sf"/>
</dbReference>
<comment type="caution">
    <text evidence="5">The sequence shown here is derived from an EMBL/GenBank/DDBJ whole genome shotgun (WGS) entry which is preliminary data.</text>
</comment>
<dbReference type="GO" id="GO:0008967">
    <property type="term" value="F:phosphoglycolate phosphatase activity"/>
    <property type="evidence" value="ECO:0007669"/>
    <property type="project" value="UniProtKB-EC"/>
</dbReference>
<evidence type="ECO:0000256" key="1">
    <source>
        <dbReference type="ARBA" id="ARBA00000830"/>
    </source>
</evidence>
<dbReference type="InterPro" id="IPR036412">
    <property type="entry name" value="HAD-like_sf"/>
</dbReference>
<organism evidence="5 6">
    <name type="scientific">Candidatus Cryptobacteroides excrementavium</name>
    <dbReference type="NCBI Taxonomy" id="2840759"/>
    <lineage>
        <taxon>Bacteria</taxon>
        <taxon>Pseudomonadati</taxon>
        <taxon>Bacteroidota</taxon>
        <taxon>Bacteroidia</taxon>
        <taxon>Bacteroidales</taxon>
        <taxon>Candidatus Cryptobacteroides</taxon>
    </lineage>
</organism>
<gene>
    <name evidence="5" type="ORF">IAB78_05990</name>
</gene>
<comment type="pathway">
    <text evidence="2">Organic acid metabolism; glycolate biosynthesis; glycolate from 2-phosphoglycolate: step 1/1.</text>
</comment>
<dbReference type="GO" id="GO:0005829">
    <property type="term" value="C:cytosol"/>
    <property type="evidence" value="ECO:0007669"/>
    <property type="project" value="TreeGrafter"/>
</dbReference>
<comment type="similarity">
    <text evidence="3">Belongs to the HAD-like hydrolase superfamily. CbbY/CbbZ/Gph/YieH family.</text>
</comment>
<dbReference type="InterPro" id="IPR023198">
    <property type="entry name" value="PGP-like_dom2"/>
</dbReference>
<dbReference type="InterPro" id="IPR041492">
    <property type="entry name" value="HAD_2"/>
</dbReference>
<dbReference type="Pfam" id="PF13419">
    <property type="entry name" value="HAD_2"/>
    <property type="match status" value="1"/>
</dbReference>
<dbReference type="SFLD" id="SFLDS00003">
    <property type="entry name" value="Haloacid_Dehalogenase"/>
    <property type="match status" value="1"/>
</dbReference>
<name>A0A9D9NS55_9BACT</name>
<dbReference type="GO" id="GO:0006281">
    <property type="term" value="P:DNA repair"/>
    <property type="evidence" value="ECO:0007669"/>
    <property type="project" value="TreeGrafter"/>
</dbReference>
<dbReference type="SUPFAM" id="SSF56784">
    <property type="entry name" value="HAD-like"/>
    <property type="match status" value="1"/>
</dbReference>
<dbReference type="EC" id="3.1.3.18" evidence="4"/>
<dbReference type="InterPro" id="IPR006439">
    <property type="entry name" value="HAD-SF_hydro_IA"/>
</dbReference>
<evidence type="ECO:0000256" key="4">
    <source>
        <dbReference type="ARBA" id="ARBA00013078"/>
    </source>
</evidence>
<evidence type="ECO:0000256" key="3">
    <source>
        <dbReference type="ARBA" id="ARBA00006171"/>
    </source>
</evidence>
<dbReference type="AlphaFoldDB" id="A0A9D9NS55"/>
<comment type="catalytic activity">
    <reaction evidence="1">
        <text>2-phosphoglycolate + H2O = glycolate + phosphate</text>
        <dbReference type="Rhea" id="RHEA:14369"/>
        <dbReference type="ChEBI" id="CHEBI:15377"/>
        <dbReference type="ChEBI" id="CHEBI:29805"/>
        <dbReference type="ChEBI" id="CHEBI:43474"/>
        <dbReference type="ChEBI" id="CHEBI:58033"/>
        <dbReference type="EC" id="3.1.3.18"/>
    </reaction>
</comment>
<keyword evidence="5" id="KW-0378">Hydrolase</keyword>
<proteinExistence type="inferred from homology"/>
<evidence type="ECO:0000256" key="2">
    <source>
        <dbReference type="ARBA" id="ARBA00004818"/>
    </source>
</evidence>
<dbReference type="PANTHER" id="PTHR43434">
    <property type="entry name" value="PHOSPHOGLYCOLATE PHOSPHATASE"/>
    <property type="match status" value="1"/>
</dbReference>
<protein>
    <recommendedName>
        <fullName evidence="4">phosphoglycolate phosphatase</fullName>
        <ecNumber evidence="4">3.1.3.18</ecNumber>
    </recommendedName>
</protein>
<dbReference type="SFLD" id="SFLDG01129">
    <property type="entry name" value="C1.5:_HAD__Beta-PGM__Phosphata"/>
    <property type="match status" value="1"/>
</dbReference>
<dbReference type="Gene3D" id="3.40.50.1000">
    <property type="entry name" value="HAD superfamily/HAD-like"/>
    <property type="match status" value="1"/>
</dbReference>
<dbReference type="EMBL" id="JADILX010000088">
    <property type="protein sequence ID" value="MBO8485957.1"/>
    <property type="molecule type" value="Genomic_DNA"/>
</dbReference>
<dbReference type="Gene3D" id="1.10.150.240">
    <property type="entry name" value="Putative phosphatase, domain 2"/>
    <property type="match status" value="1"/>
</dbReference>
<evidence type="ECO:0000313" key="6">
    <source>
        <dbReference type="Proteomes" id="UP000823750"/>
    </source>
</evidence>
<dbReference type="Proteomes" id="UP000823750">
    <property type="component" value="Unassembled WGS sequence"/>
</dbReference>
<reference evidence="5" key="1">
    <citation type="submission" date="2020-10" db="EMBL/GenBank/DDBJ databases">
        <authorList>
            <person name="Gilroy R."/>
        </authorList>
    </citation>
    <scope>NUCLEOTIDE SEQUENCE</scope>
    <source>
        <strain evidence="5">B2-16538</strain>
    </source>
</reference>
<dbReference type="PROSITE" id="PS01228">
    <property type="entry name" value="COF_1"/>
    <property type="match status" value="1"/>
</dbReference>
<dbReference type="PANTHER" id="PTHR43434:SF1">
    <property type="entry name" value="PHOSPHOGLYCOLATE PHOSPHATASE"/>
    <property type="match status" value="1"/>
</dbReference>
<sequence>MTGLAIFDLDGTLLNTIEDLGTACNHALRMCGCPERKMGEYNMLVGRGIYNLFLGALPEGEKTGEMAAQMKRHFIPYYDAHKCDRTRPYDGIPELLERLSGAGIRLAIASNKYQDGTEKLVRHFFGDIGFVKISGQRDGQPIKPDPEIVYGTMAAAGITDRNDVVYIGDSDVDMQTGHNAGVRTIGVTWGFRSRMELEAFSPWKIAVRPEDIAEMLLG</sequence>
<reference evidence="5" key="2">
    <citation type="journal article" date="2021" name="PeerJ">
        <title>Extensive microbial diversity within the chicken gut microbiome revealed by metagenomics and culture.</title>
        <authorList>
            <person name="Gilroy R."/>
            <person name="Ravi A."/>
            <person name="Getino M."/>
            <person name="Pursley I."/>
            <person name="Horton D.L."/>
            <person name="Alikhan N.F."/>
            <person name="Baker D."/>
            <person name="Gharbi K."/>
            <person name="Hall N."/>
            <person name="Watson M."/>
            <person name="Adriaenssens E.M."/>
            <person name="Foster-Nyarko E."/>
            <person name="Jarju S."/>
            <person name="Secka A."/>
            <person name="Antonio M."/>
            <person name="Oren A."/>
            <person name="Chaudhuri R.R."/>
            <person name="La Ragione R."/>
            <person name="Hildebrand F."/>
            <person name="Pallen M.J."/>
        </authorList>
    </citation>
    <scope>NUCLEOTIDE SEQUENCE</scope>
    <source>
        <strain evidence="5">B2-16538</strain>
    </source>
</reference>
<evidence type="ECO:0000313" key="5">
    <source>
        <dbReference type="EMBL" id="MBO8485957.1"/>
    </source>
</evidence>